<reference evidence="2" key="1">
    <citation type="journal article" date="2023" name="Mol. Phylogenet. Evol.">
        <title>Genome-scale phylogeny and comparative genomics of the fungal order Sordariales.</title>
        <authorList>
            <person name="Hensen N."/>
            <person name="Bonometti L."/>
            <person name="Westerberg I."/>
            <person name="Brannstrom I.O."/>
            <person name="Guillou S."/>
            <person name="Cros-Aarteil S."/>
            <person name="Calhoun S."/>
            <person name="Haridas S."/>
            <person name="Kuo A."/>
            <person name="Mondo S."/>
            <person name="Pangilinan J."/>
            <person name="Riley R."/>
            <person name="LaButti K."/>
            <person name="Andreopoulos B."/>
            <person name="Lipzen A."/>
            <person name="Chen C."/>
            <person name="Yan M."/>
            <person name="Daum C."/>
            <person name="Ng V."/>
            <person name="Clum A."/>
            <person name="Steindorff A."/>
            <person name="Ohm R.A."/>
            <person name="Martin F."/>
            <person name="Silar P."/>
            <person name="Natvig D.O."/>
            <person name="Lalanne C."/>
            <person name="Gautier V."/>
            <person name="Ament-Velasquez S.L."/>
            <person name="Kruys A."/>
            <person name="Hutchinson M.I."/>
            <person name="Powell A.J."/>
            <person name="Barry K."/>
            <person name="Miller A.N."/>
            <person name="Grigoriev I.V."/>
            <person name="Debuchy R."/>
            <person name="Gladieux P."/>
            <person name="Hiltunen Thoren M."/>
            <person name="Johannesson H."/>
        </authorList>
    </citation>
    <scope>NUCLEOTIDE SEQUENCE</scope>
    <source>
        <strain evidence="2">CBS 118394</strain>
    </source>
</reference>
<evidence type="ECO:0000313" key="3">
    <source>
        <dbReference type="Proteomes" id="UP001283341"/>
    </source>
</evidence>
<feature type="compositionally biased region" description="Basic and acidic residues" evidence="1">
    <location>
        <begin position="314"/>
        <end position="328"/>
    </location>
</feature>
<feature type="compositionally biased region" description="Acidic residues" evidence="1">
    <location>
        <begin position="552"/>
        <end position="595"/>
    </location>
</feature>
<gene>
    <name evidence="2" type="ORF">B0H66DRAFT_600067</name>
</gene>
<organism evidence="2 3">
    <name type="scientific">Apodospora peruviana</name>
    <dbReference type="NCBI Taxonomy" id="516989"/>
    <lineage>
        <taxon>Eukaryota</taxon>
        <taxon>Fungi</taxon>
        <taxon>Dikarya</taxon>
        <taxon>Ascomycota</taxon>
        <taxon>Pezizomycotina</taxon>
        <taxon>Sordariomycetes</taxon>
        <taxon>Sordariomycetidae</taxon>
        <taxon>Sordariales</taxon>
        <taxon>Lasiosphaeriaceae</taxon>
        <taxon>Apodospora</taxon>
    </lineage>
</organism>
<dbReference type="AlphaFoldDB" id="A0AAE0IJI1"/>
<evidence type="ECO:0000313" key="2">
    <source>
        <dbReference type="EMBL" id="KAK3325932.1"/>
    </source>
</evidence>
<proteinExistence type="predicted"/>
<evidence type="ECO:0000256" key="1">
    <source>
        <dbReference type="SAM" id="MobiDB-lite"/>
    </source>
</evidence>
<name>A0AAE0IJI1_9PEZI</name>
<protein>
    <submittedName>
        <fullName evidence="2">Uncharacterized protein</fullName>
    </submittedName>
</protein>
<comment type="caution">
    <text evidence="2">The sequence shown here is derived from an EMBL/GenBank/DDBJ whole genome shotgun (WGS) entry which is preliminary data.</text>
</comment>
<sequence>MGLNIPDDKVPVDVPTDDHTILDEDEGTLYKDYDSDSSVDDSSYYASDESFVFCERTWRRGLPAFHLDKADGQKPVYEAWKLFIVPDRKKILGGTKVLGVNIEEYEHRRGQVSAMSLVKNQSELAELHQHALVNHQAKQRRRTWPSRMIHGSKSYDEKLEERCRKLPLPVKDTIRDLLIDRGYASSTAHRTRTWTVALVQEKWVHRFTSTELTDVKRHKLRRWKNPGSQQLTEYFVIIRGAETAVCEKTGGYGMFEAAANPWREVDQQEERRKLREERQKEASECAKRRRSVSPLSFRDRSRRSINTSFRERHRSTDRDRSRERRPEVFHGNIRRPRYHDHQIEILDGPMLPPAPMPPVSYPPPPGVAAYQARMAMPPAPPSPPQPAAWTTAYPPFPGVFPGNSRPPNPFHSAGPCPPYTSPVPPAFPTDVDFATTAPPPPPPPLLPRPVAQCLACRNGPRPACAHHPGNGITCFRPITFQYGIASHPPCFVCNNTFPRTVVRPRPADIFDIRDDDDYDDDDVFEPFDCRPSSPLWQQHTSRGRWVTRCDHEETETATDLDEEDRESEINDDDSDSDQEGQDEDEDTQVEEVGDDEVAKPAEEKDDDFSGWVPPVNDGATADNGKEEKA</sequence>
<dbReference type="Proteomes" id="UP001283341">
    <property type="component" value="Unassembled WGS sequence"/>
</dbReference>
<accession>A0AAE0IJI1</accession>
<feature type="compositionally biased region" description="Basic and acidic residues" evidence="1">
    <location>
        <begin position="264"/>
        <end position="286"/>
    </location>
</feature>
<keyword evidence="3" id="KW-1185">Reference proteome</keyword>
<reference evidence="2" key="2">
    <citation type="submission" date="2023-06" db="EMBL/GenBank/DDBJ databases">
        <authorList>
            <consortium name="Lawrence Berkeley National Laboratory"/>
            <person name="Haridas S."/>
            <person name="Hensen N."/>
            <person name="Bonometti L."/>
            <person name="Westerberg I."/>
            <person name="Brannstrom I.O."/>
            <person name="Guillou S."/>
            <person name="Cros-Aarteil S."/>
            <person name="Calhoun S."/>
            <person name="Kuo A."/>
            <person name="Mondo S."/>
            <person name="Pangilinan J."/>
            <person name="Riley R."/>
            <person name="Labutti K."/>
            <person name="Andreopoulos B."/>
            <person name="Lipzen A."/>
            <person name="Chen C."/>
            <person name="Yanf M."/>
            <person name="Daum C."/>
            <person name="Ng V."/>
            <person name="Clum A."/>
            <person name="Steindorff A."/>
            <person name="Ohm R."/>
            <person name="Martin F."/>
            <person name="Silar P."/>
            <person name="Natvig D."/>
            <person name="Lalanne C."/>
            <person name="Gautier V."/>
            <person name="Ament-Velasquez S.L."/>
            <person name="Kruys A."/>
            <person name="Hutchinson M.I."/>
            <person name="Powell A.J."/>
            <person name="Barry K."/>
            <person name="Miller A.N."/>
            <person name="Grigoriev I.V."/>
            <person name="Debuchy R."/>
            <person name="Gladieux P."/>
            <person name="Thoren M.H."/>
            <person name="Johannesson H."/>
        </authorList>
    </citation>
    <scope>NUCLEOTIDE SEQUENCE</scope>
    <source>
        <strain evidence="2">CBS 118394</strain>
    </source>
</reference>
<feature type="region of interest" description="Disordered" evidence="1">
    <location>
        <begin position="551"/>
        <end position="629"/>
    </location>
</feature>
<feature type="region of interest" description="Disordered" evidence="1">
    <location>
        <begin position="264"/>
        <end position="336"/>
    </location>
</feature>
<dbReference type="EMBL" id="JAUEDM010000002">
    <property type="protein sequence ID" value="KAK3325932.1"/>
    <property type="molecule type" value="Genomic_DNA"/>
</dbReference>